<evidence type="ECO:0000259" key="3">
    <source>
        <dbReference type="PROSITE" id="PS51186"/>
    </source>
</evidence>
<dbReference type="CDD" id="cd04301">
    <property type="entry name" value="NAT_SF"/>
    <property type="match status" value="1"/>
</dbReference>
<dbReference type="PANTHER" id="PTHR43072:SF23">
    <property type="entry name" value="UPF0039 PROTEIN C11D3.02C"/>
    <property type="match status" value="1"/>
</dbReference>
<keyword evidence="1" id="KW-0808">Transferase</keyword>
<dbReference type="InterPro" id="IPR016181">
    <property type="entry name" value="Acyl_CoA_acyltransferase"/>
</dbReference>
<evidence type="ECO:0000313" key="4">
    <source>
        <dbReference type="EMBL" id="CAA9557465.1"/>
    </source>
</evidence>
<gene>
    <name evidence="4" type="ORF">AVDCRST_MAG79-3204</name>
</gene>
<organism evidence="4">
    <name type="scientific">uncultured Thermoleophilia bacterium</name>
    <dbReference type="NCBI Taxonomy" id="1497501"/>
    <lineage>
        <taxon>Bacteria</taxon>
        <taxon>Bacillati</taxon>
        <taxon>Actinomycetota</taxon>
        <taxon>Thermoleophilia</taxon>
        <taxon>environmental samples</taxon>
    </lineage>
</organism>
<dbReference type="Gene3D" id="3.40.630.30">
    <property type="match status" value="1"/>
</dbReference>
<dbReference type="InterPro" id="IPR000182">
    <property type="entry name" value="GNAT_dom"/>
</dbReference>
<feature type="domain" description="N-acetyltransferase" evidence="3">
    <location>
        <begin position="4"/>
        <end position="166"/>
    </location>
</feature>
<dbReference type="PROSITE" id="PS51186">
    <property type="entry name" value="GNAT"/>
    <property type="match status" value="1"/>
</dbReference>
<keyword evidence="2" id="KW-0012">Acyltransferase</keyword>
<dbReference type="AlphaFoldDB" id="A0A6J4UQ45"/>
<dbReference type="SUPFAM" id="SSF55729">
    <property type="entry name" value="Acyl-CoA N-acyltransferases (Nat)"/>
    <property type="match status" value="1"/>
</dbReference>
<dbReference type="EMBL" id="CADCWC010000513">
    <property type="protein sequence ID" value="CAA9557465.1"/>
    <property type="molecule type" value="Genomic_DNA"/>
</dbReference>
<protein>
    <recommendedName>
        <fullName evidence="3">N-acetyltransferase domain-containing protein</fullName>
    </recommendedName>
</protein>
<proteinExistence type="predicted"/>
<evidence type="ECO:0000256" key="2">
    <source>
        <dbReference type="ARBA" id="ARBA00023315"/>
    </source>
</evidence>
<dbReference type="Pfam" id="PF00583">
    <property type="entry name" value="Acetyltransf_1"/>
    <property type="match status" value="1"/>
</dbReference>
<dbReference type="PANTHER" id="PTHR43072">
    <property type="entry name" value="N-ACETYLTRANSFERASE"/>
    <property type="match status" value="1"/>
</dbReference>
<accession>A0A6J4UQ45</accession>
<evidence type="ECO:0000256" key="1">
    <source>
        <dbReference type="ARBA" id="ARBA00022679"/>
    </source>
</evidence>
<sequence>MDEIRIVPTTEAHVDGFRRCVDAVARERRYLGFVTGPPLEQSRAFVRMLLDGGGVQVLAVQGVGEVVGWCDVIRDAREGFGHGWRLGIGLLPAARGRGIGRRLAQAGIAAAVARGAERIELEVFASNARAIALYERLGFVREGVKHRARKLDGRYEDNVLMALLVDASAGGGTAATESSPAT</sequence>
<reference evidence="4" key="1">
    <citation type="submission" date="2020-02" db="EMBL/GenBank/DDBJ databases">
        <authorList>
            <person name="Meier V. D."/>
        </authorList>
    </citation>
    <scope>NUCLEOTIDE SEQUENCE</scope>
    <source>
        <strain evidence="4">AVDCRST_MAG79</strain>
    </source>
</reference>
<dbReference type="GO" id="GO:0016747">
    <property type="term" value="F:acyltransferase activity, transferring groups other than amino-acyl groups"/>
    <property type="evidence" value="ECO:0007669"/>
    <property type="project" value="InterPro"/>
</dbReference>
<name>A0A6J4UQ45_9ACTN</name>